<evidence type="ECO:0000313" key="3">
    <source>
        <dbReference type="Proteomes" id="UP000799118"/>
    </source>
</evidence>
<evidence type="ECO:0000313" key="2">
    <source>
        <dbReference type="EMBL" id="KAE9398543.1"/>
    </source>
</evidence>
<dbReference type="AlphaFoldDB" id="A0A6A4HKM0"/>
<accession>A0A6A4HKM0</accession>
<sequence>MVSVGWVSVLTGSGNNETVPIPVGPTSTASIPDKLIDPVLRGLSASDTITCSAPPVGQSEPELPRNPTQPPPPPPSSSPFGTASQPSPTPSVDDSSEPLSTPLPNSPSQLQSAFHVFLFVLQEDGVVEGVVNKSSRKRKVQPWKKVPKVAQVEVSGIGKENIPPLEIVLLHQQPAEVAQGRISRERVPKLLGGPETIDACKWWLGIGKYKSVDDGEGIDKLPAKRTKIN</sequence>
<protein>
    <submittedName>
        <fullName evidence="2">Uncharacterized protein</fullName>
    </submittedName>
</protein>
<dbReference type="Proteomes" id="UP000799118">
    <property type="component" value="Unassembled WGS sequence"/>
</dbReference>
<evidence type="ECO:0000256" key="1">
    <source>
        <dbReference type="SAM" id="MobiDB-lite"/>
    </source>
</evidence>
<name>A0A6A4HKM0_9AGAR</name>
<reference evidence="2" key="1">
    <citation type="journal article" date="2019" name="Environ. Microbiol.">
        <title>Fungal ecological strategies reflected in gene transcription - a case study of two litter decomposers.</title>
        <authorList>
            <person name="Barbi F."/>
            <person name="Kohler A."/>
            <person name="Barry K."/>
            <person name="Baskaran P."/>
            <person name="Daum C."/>
            <person name="Fauchery L."/>
            <person name="Ihrmark K."/>
            <person name="Kuo A."/>
            <person name="LaButti K."/>
            <person name="Lipzen A."/>
            <person name="Morin E."/>
            <person name="Grigoriev I.V."/>
            <person name="Henrissat B."/>
            <person name="Lindahl B."/>
            <person name="Martin F."/>
        </authorList>
    </citation>
    <scope>NUCLEOTIDE SEQUENCE</scope>
    <source>
        <strain evidence="2">JB14</strain>
    </source>
</reference>
<feature type="compositionally biased region" description="Pro residues" evidence="1">
    <location>
        <begin position="67"/>
        <end position="77"/>
    </location>
</feature>
<keyword evidence="3" id="KW-1185">Reference proteome</keyword>
<feature type="region of interest" description="Disordered" evidence="1">
    <location>
        <begin position="12"/>
        <end position="32"/>
    </location>
</feature>
<proteinExistence type="predicted"/>
<feature type="region of interest" description="Disordered" evidence="1">
    <location>
        <begin position="47"/>
        <end position="107"/>
    </location>
</feature>
<feature type="compositionally biased region" description="Polar residues" evidence="1">
    <location>
        <begin position="80"/>
        <end position="107"/>
    </location>
</feature>
<organism evidence="2 3">
    <name type="scientific">Gymnopus androsaceus JB14</name>
    <dbReference type="NCBI Taxonomy" id="1447944"/>
    <lineage>
        <taxon>Eukaryota</taxon>
        <taxon>Fungi</taxon>
        <taxon>Dikarya</taxon>
        <taxon>Basidiomycota</taxon>
        <taxon>Agaricomycotina</taxon>
        <taxon>Agaricomycetes</taxon>
        <taxon>Agaricomycetidae</taxon>
        <taxon>Agaricales</taxon>
        <taxon>Marasmiineae</taxon>
        <taxon>Omphalotaceae</taxon>
        <taxon>Gymnopus</taxon>
    </lineage>
</organism>
<dbReference type="EMBL" id="ML769481">
    <property type="protein sequence ID" value="KAE9398543.1"/>
    <property type="molecule type" value="Genomic_DNA"/>
</dbReference>
<gene>
    <name evidence="2" type="ORF">BT96DRAFT_994744</name>
</gene>